<reference evidence="1" key="1">
    <citation type="submission" date="2018-05" db="EMBL/GenBank/DDBJ databases">
        <authorList>
            <person name="Lanie J.A."/>
            <person name="Ng W.-L."/>
            <person name="Kazmierczak K.M."/>
            <person name="Andrzejewski T.M."/>
            <person name="Davidsen T.M."/>
            <person name="Wayne K.J."/>
            <person name="Tettelin H."/>
            <person name="Glass J.I."/>
            <person name="Rusch D."/>
            <person name="Podicherti R."/>
            <person name="Tsui H.-C.T."/>
            <person name="Winkler M.E."/>
        </authorList>
    </citation>
    <scope>NUCLEOTIDE SEQUENCE</scope>
</reference>
<dbReference type="SUPFAM" id="SSF53187">
    <property type="entry name" value="Zn-dependent exopeptidases"/>
    <property type="match status" value="1"/>
</dbReference>
<dbReference type="AlphaFoldDB" id="A0A381TBA1"/>
<dbReference type="Gene3D" id="3.40.630.40">
    <property type="entry name" value="Zn-dependent exopeptidases"/>
    <property type="match status" value="1"/>
</dbReference>
<organism evidence="1">
    <name type="scientific">marine metagenome</name>
    <dbReference type="NCBI Taxonomy" id="408172"/>
    <lineage>
        <taxon>unclassified sequences</taxon>
        <taxon>metagenomes</taxon>
        <taxon>ecological metagenomes</taxon>
    </lineage>
</organism>
<proteinExistence type="predicted"/>
<evidence type="ECO:0000313" key="1">
    <source>
        <dbReference type="EMBL" id="SVA12801.1"/>
    </source>
</evidence>
<dbReference type="Pfam" id="PF05013">
    <property type="entry name" value="FGase"/>
    <property type="match status" value="1"/>
</dbReference>
<name>A0A381TBA1_9ZZZZ</name>
<evidence type="ECO:0008006" key="2">
    <source>
        <dbReference type="Google" id="ProtNLM"/>
    </source>
</evidence>
<dbReference type="InterPro" id="IPR007709">
    <property type="entry name" value="N-FG_amidohydro"/>
</dbReference>
<dbReference type="PIRSF" id="PIRSF029730">
    <property type="entry name" value="UCP029730"/>
    <property type="match status" value="1"/>
</dbReference>
<gene>
    <name evidence="1" type="ORF">METZ01_LOCUS65655</name>
</gene>
<sequence length="238" mass="26018">MLLLCDHASQLIPSDLDSLGLDEAQLASHIAWDIGAAEVVRELSRQLDAPAVLARYSRLLVDLNRHPDEASLIPGEVDGIVVRGNVGLGPAEREQRVATYHQPYHQAVAEAVERLAVRGPGPAVVSIHSFTPVLGGVERPWEAGILSGRDQRLSLPMLSFLRDLGLLVGDNEPYSGSDIYGYTVQQHARPRGLANVIVELRQDFVDTPHGVAEWVERLRRTLDATLDDPRVLERGVAA</sequence>
<dbReference type="InterPro" id="IPR011227">
    <property type="entry name" value="UCP029730"/>
</dbReference>
<dbReference type="EMBL" id="UINC01004231">
    <property type="protein sequence ID" value="SVA12801.1"/>
    <property type="molecule type" value="Genomic_DNA"/>
</dbReference>
<accession>A0A381TBA1</accession>
<protein>
    <recommendedName>
        <fullName evidence="2">N-formylglutamate amidohydrolase</fullName>
    </recommendedName>
</protein>